<reference evidence="1" key="1">
    <citation type="submission" date="2014-11" db="EMBL/GenBank/DDBJ databases">
        <authorList>
            <person name="Amaro Gonzalez C."/>
        </authorList>
    </citation>
    <scope>NUCLEOTIDE SEQUENCE</scope>
</reference>
<evidence type="ECO:0000313" key="1">
    <source>
        <dbReference type="EMBL" id="JAH74924.1"/>
    </source>
</evidence>
<protein>
    <submittedName>
        <fullName evidence="1">Uncharacterized protein</fullName>
    </submittedName>
</protein>
<sequence>MNLNTHLNPQITLSIPPFLCGNTFNVLTSINPYHLKRTICPYQVVYLKK</sequence>
<organism evidence="1">
    <name type="scientific">Anguilla anguilla</name>
    <name type="common">European freshwater eel</name>
    <name type="synonym">Muraena anguilla</name>
    <dbReference type="NCBI Taxonomy" id="7936"/>
    <lineage>
        <taxon>Eukaryota</taxon>
        <taxon>Metazoa</taxon>
        <taxon>Chordata</taxon>
        <taxon>Craniata</taxon>
        <taxon>Vertebrata</taxon>
        <taxon>Euteleostomi</taxon>
        <taxon>Actinopterygii</taxon>
        <taxon>Neopterygii</taxon>
        <taxon>Teleostei</taxon>
        <taxon>Anguilliformes</taxon>
        <taxon>Anguillidae</taxon>
        <taxon>Anguilla</taxon>
    </lineage>
</organism>
<dbReference type="EMBL" id="GBXM01033653">
    <property type="protein sequence ID" value="JAH74924.1"/>
    <property type="molecule type" value="Transcribed_RNA"/>
</dbReference>
<proteinExistence type="predicted"/>
<name>A0A0E9V9Y4_ANGAN</name>
<accession>A0A0E9V9Y4</accession>
<reference evidence="1" key="2">
    <citation type="journal article" date="2015" name="Fish Shellfish Immunol.">
        <title>Early steps in the European eel (Anguilla anguilla)-Vibrio vulnificus interaction in the gills: Role of the RtxA13 toxin.</title>
        <authorList>
            <person name="Callol A."/>
            <person name="Pajuelo D."/>
            <person name="Ebbesson L."/>
            <person name="Teles M."/>
            <person name="MacKenzie S."/>
            <person name="Amaro C."/>
        </authorList>
    </citation>
    <scope>NUCLEOTIDE SEQUENCE</scope>
</reference>
<dbReference type="AlphaFoldDB" id="A0A0E9V9Y4"/>